<accession>A0A3L6RCP2</accession>
<gene>
    <name evidence="1" type="ORF">C2845_PM06G03970</name>
</gene>
<dbReference type="AlphaFoldDB" id="A0A3L6RCP2"/>
<keyword evidence="2" id="KW-1185">Reference proteome</keyword>
<proteinExistence type="predicted"/>
<organism evidence="1 2">
    <name type="scientific">Panicum miliaceum</name>
    <name type="common">Proso millet</name>
    <name type="synonym">Broomcorn millet</name>
    <dbReference type="NCBI Taxonomy" id="4540"/>
    <lineage>
        <taxon>Eukaryota</taxon>
        <taxon>Viridiplantae</taxon>
        <taxon>Streptophyta</taxon>
        <taxon>Embryophyta</taxon>
        <taxon>Tracheophyta</taxon>
        <taxon>Spermatophyta</taxon>
        <taxon>Magnoliopsida</taxon>
        <taxon>Liliopsida</taxon>
        <taxon>Poales</taxon>
        <taxon>Poaceae</taxon>
        <taxon>PACMAD clade</taxon>
        <taxon>Panicoideae</taxon>
        <taxon>Panicodae</taxon>
        <taxon>Paniceae</taxon>
        <taxon>Panicinae</taxon>
        <taxon>Panicum</taxon>
        <taxon>Panicum sect. Panicum</taxon>
    </lineage>
</organism>
<comment type="caution">
    <text evidence="1">The sequence shown here is derived from an EMBL/GenBank/DDBJ whole genome shotgun (WGS) entry which is preliminary data.</text>
</comment>
<protein>
    <submittedName>
        <fullName evidence="1">Uncharacterized protein</fullName>
    </submittedName>
</protein>
<dbReference type="EMBL" id="PQIB02000009">
    <property type="protein sequence ID" value="RLN00226.1"/>
    <property type="molecule type" value="Genomic_DNA"/>
</dbReference>
<dbReference type="GO" id="GO:0010073">
    <property type="term" value="P:meristem maintenance"/>
    <property type="evidence" value="ECO:0007669"/>
    <property type="project" value="InterPro"/>
</dbReference>
<reference evidence="2" key="1">
    <citation type="journal article" date="2019" name="Nat. Commun.">
        <title>The genome of broomcorn millet.</title>
        <authorList>
            <person name="Zou C."/>
            <person name="Miki D."/>
            <person name="Li D."/>
            <person name="Tang Q."/>
            <person name="Xiao L."/>
            <person name="Rajput S."/>
            <person name="Deng P."/>
            <person name="Jia W."/>
            <person name="Huang R."/>
            <person name="Zhang M."/>
            <person name="Sun Y."/>
            <person name="Hu J."/>
            <person name="Fu X."/>
            <person name="Schnable P.S."/>
            <person name="Li F."/>
            <person name="Zhang H."/>
            <person name="Feng B."/>
            <person name="Zhu X."/>
            <person name="Liu R."/>
            <person name="Schnable J.C."/>
            <person name="Zhu J.-K."/>
            <person name="Zhang H."/>
        </authorList>
    </citation>
    <scope>NUCLEOTIDE SEQUENCE [LARGE SCALE GENOMIC DNA]</scope>
</reference>
<dbReference type="PANTHER" id="PTHR46033">
    <property type="entry name" value="PROTEIN MAIN-LIKE 2"/>
    <property type="match status" value="1"/>
</dbReference>
<sequence length="318" mass="36792">MDRQCGADDQHDAVVLKNGAAAFSIVMMTEYRLLNQFYKKDHRVRLIEQDQVLPILRPQTHDGSQVMVYDDRCPLICFYAVEIHLPHRVAHQFGLQRSWPPKEVSTSIELHKANFRQYFRWYHIATRYKLRQKWTGDDYANIASSKDEDTRYDVRAREGTVVQIAPILDRVSVHDIDNTLRYSISNPGNERRMREMLEPFLQKLQRCLRRAVARCGCCCVAPTNVVVPSLSHRSRASAASTAAASSSIEAYISRLWPAPHIQPLLATTKTTRRRTTRMMMPTRRRTTTRLELRSYKMLLALLSLRLVVTPPPLSHARH</sequence>
<dbReference type="Proteomes" id="UP000275267">
    <property type="component" value="Unassembled WGS sequence"/>
</dbReference>
<evidence type="ECO:0000313" key="1">
    <source>
        <dbReference type="EMBL" id="RLN00226.1"/>
    </source>
</evidence>
<dbReference type="InterPro" id="IPR044824">
    <property type="entry name" value="MAIN-like"/>
</dbReference>
<evidence type="ECO:0000313" key="2">
    <source>
        <dbReference type="Proteomes" id="UP000275267"/>
    </source>
</evidence>
<name>A0A3L6RCP2_PANMI</name>
<dbReference type="OrthoDB" id="718682at2759"/>
<dbReference type="PANTHER" id="PTHR46033:SF8">
    <property type="entry name" value="PROTEIN MAINTENANCE OF MERISTEMS-LIKE"/>
    <property type="match status" value="1"/>
</dbReference>